<dbReference type="Pfam" id="PF14076">
    <property type="entry name" value="DUF4258"/>
    <property type="match status" value="1"/>
</dbReference>
<reference evidence="1 2" key="1">
    <citation type="submission" date="2015-10" db="EMBL/GenBank/DDBJ databases">
        <title>Genomic differences between typical nodule nitrogen-fixing rhizobial strains and those coming from bean seeds.</title>
        <authorList>
            <person name="Peralta H."/>
            <person name="Aguilar-Vera A."/>
            <person name="Diaz R."/>
            <person name="Mora Y."/>
            <person name="Martinez-Batallar G."/>
            <person name="Salazar E."/>
            <person name="Vargas-Lagunas C."/>
            <person name="Encarnacion S."/>
            <person name="Girard L."/>
            <person name="Mora J."/>
        </authorList>
    </citation>
    <scope>NUCLEOTIDE SEQUENCE [LARGE SCALE GENOMIC DNA]</scope>
    <source>
        <strain evidence="1 2">CFNEI 73</strain>
    </source>
</reference>
<dbReference type="InterPro" id="IPR025354">
    <property type="entry name" value="DUF4258"/>
</dbReference>
<dbReference type="OrthoDB" id="8454636at2"/>
<protein>
    <recommendedName>
        <fullName evidence="3">DUF4258 domain-containing protein</fullName>
    </recommendedName>
</protein>
<dbReference type="EMBL" id="CP013107">
    <property type="protein sequence ID" value="APG91061.1"/>
    <property type="molecule type" value="Genomic_DNA"/>
</dbReference>
<sequence>MSNIIPMKAPQPKKLSRQEFKNHVLKLLETGQVKVTAHLRRDHPERAISFRQIEMCLEKGTVQTDPFLNAYGNWQGEIYRHMAGQELIVVAALEWEEQVIVITAFEP</sequence>
<keyword evidence="2" id="KW-1185">Reference proteome</keyword>
<accession>A0A1L3LLV2</accession>
<dbReference type="RefSeq" id="WP_153045228.1">
    <property type="nucleotide sequence ID" value="NZ_CP013107.1"/>
</dbReference>
<dbReference type="AlphaFoldDB" id="A0A1L3LLV2"/>
<dbReference type="Proteomes" id="UP000182306">
    <property type="component" value="Chromosome"/>
</dbReference>
<gene>
    <name evidence="1" type="ORF">SAMCFNEI73_Ch1769</name>
</gene>
<evidence type="ECO:0000313" key="1">
    <source>
        <dbReference type="EMBL" id="APG91061.1"/>
    </source>
</evidence>
<evidence type="ECO:0008006" key="3">
    <source>
        <dbReference type="Google" id="ProtNLM"/>
    </source>
</evidence>
<organism evidence="1 2">
    <name type="scientific">Sinorhizobium americanum</name>
    <dbReference type="NCBI Taxonomy" id="194963"/>
    <lineage>
        <taxon>Bacteria</taxon>
        <taxon>Pseudomonadati</taxon>
        <taxon>Pseudomonadota</taxon>
        <taxon>Alphaproteobacteria</taxon>
        <taxon>Hyphomicrobiales</taxon>
        <taxon>Rhizobiaceae</taxon>
        <taxon>Sinorhizobium/Ensifer group</taxon>
        <taxon>Sinorhizobium</taxon>
    </lineage>
</organism>
<dbReference type="KEGG" id="same:SAMCFNEI73_Ch1769"/>
<name>A0A1L3LLV2_9HYPH</name>
<proteinExistence type="predicted"/>
<evidence type="ECO:0000313" key="2">
    <source>
        <dbReference type="Proteomes" id="UP000182306"/>
    </source>
</evidence>